<dbReference type="GO" id="GO:1990189">
    <property type="term" value="F:protein N-terminal-serine acetyltransferase activity"/>
    <property type="evidence" value="ECO:0007669"/>
    <property type="project" value="TreeGrafter"/>
</dbReference>
<dbReference type="AlphaFoldDB" id="A0A1M7YMR0"/>
<dbReference type="Proteomes" id="UP000184603">
    <property type="component" value="Unassembled WGS sequence"/>
</dbReference>
<organism evidence="2 3">
    <name type="scientific">Desulfopila aestuarii DSM 18488</name>
    <dbReference type="NCBI Taxonomy" id="1121416"/>
    <lineage>
        <taxon>Bacteria</taxon>
        <taxon>Pseudomonadati</taxon>
        <taxon>Thermodesulfobacteriota</taxon>
        <taxon>Desulfobulbia</taxon>
        <taxon>Desulfobulbales</taxon>
        <taxon>Desulfocapsaceae</taxon>
        <taxon>Desulfopila</taxon>
    </lineage>
</organism>
<dbReference type="GO" id="GO:0008999">
    <property type="term" value="F:protein-N-terminal-alanine acetyltransferase activity"/>
    <property type="evidence" value="ECO:0007669"/>
    <property type="project" value="TreeGrafter"/>
</dbReference>
<dbReference type="InterPro" id="IPR016181">
    <property type="entry name" value="Acyl_CoA_acyltransferase"/>
</dbReference>
<evidence type="ECO:0000313" key="3">
    <source>
        <dbReference type="Proteomes" id="UP000184603"/>
    </source>
</evidence>
<evidence type="ECO:0000259" key="1">
    <source>
        <dbReference type="PROSITE" id="PS51186"/>
    </source>
</evidence>
<dbReference type="SUPFAM" id="SSF55729">
    <property type="entry name" value="Acyl-CoA N-acyltransferases (Nat)"/>
    <property type="match status" value="1"/>
</dbReference>
<sequence>MFYHKIDKDLQLALSIPQFAEEMFALTDKNREHLKQWLPWPDQIVKVSDTTAFISLQLKRFSEGEAIHLSIFYKNMIAGVIAYNIIDQANGTAKVGYWLGKEYTGKGIMLKAVRELLFLGFEYWPIQKIEIHCAETNTKSTAIPEKLGFKNEGLIRRTAKVDDTYQNHIIFGILREEFHSDYHSHGFHRQQLSDE</sequence>
<gene>
    <name evidence="2" type="ORF">SAMN02745220_05368</name>
</gene>
<name>A0A1M7YMR0_9BACT</name>
<evidence type="ECO:0000313" key="2">
    <source>
        <dbReference type="EMBL" id="SHO53924.1"/>
    </source>
</evidence>
<keyword evidence="3" id="KW-1185">Reference proteome</keyword>
<dbReference type="OrthoDB" id="5191051at2"/>
<keyword evidence="2" id="KW-0808">Transferase</keyword>
<dbReference type="InterPro" id="IPR051908">
    <property type="entry name" value="Ribosomal_N-acetyltransferase"/>
</dbReference>
<reference evidence="2 3" key="1">
    <citation type="submission" date="2016-12" db="EMBL/GenBank/DDBJ databases">
        <authorList>
            <person name="Song W.-J."/>
            <person name="Kurnit D.M."/>
        </authorList>
    </citation>
    <scope>NUCLEOTIDE SEQUENCE [LARGE SCALE GENOMIC DNA]</scope>
    <source>
        <strain evidence="2 3">DSM 18488</strain>
    </source>
</reference>
<accession>A0A1M7YMR0</accession>
<dbReference type="Gene3D" id="3.40.630.30">
    <property type="match status" value="1"/>
</dbReference>
<dbReference type="RefSeq" id="WP_073617388.1">
    <property type="nucleotide sequence ID" value="NZ_FRFE01000096.1"/>
</dbReference>
<dbReference type="InterPro" id="IPR000182">
    <property type="entry name" value="GNAT_dom"/>
</dbReference>
<feature type="domain" description="N-acetyltransferase" evidence="1">
    <location>
        <begin position="21"/>
        <end position="176"/>
    </location>
</feature>
<dbReference type="Pfam" id="PF13302">
    <property type="entry name" value="Acetyltransf_3"/>
    <property type="match status" value="1"/>
</dbReference>
<dbReference type="GO" id="GO:0005737">
    <property type="term" value="C:cytoplasm"/>
    <property type="evidence" value="ECO:0007669"/>
    <property type="project" value="TreeGrafter"/>
</dbReference>
<proteinExistence type="predicted"/>
<protein>
    <submittedName>
        <fullName evidence="2">Ribosomal-protein-serine acetyltransferase</fullName>
    </submittedName>
</protein>
<dbReference type="PANTHER" id="PTHR43441">
    <property type="entry name" value="RIBOSOMAL-PROTEIN-SERINE ACETYLTRANSFERASE"/>
    <property type="match status" value="1"/>
</dbReference>
<dbReference type="STRING" id="1121416.SAMN02745220_05368"/>
<dbReference type="EMBL" id="FRFE01000096">
    <property type="protein sequence ID" value="SHO53924.1"/>
    <property type="molecule type" value="Genomic_DNA"/>
</dbReference>
<dbReference type="PANTHER" id="PTHR43441:SF12">
    <property type="entry name" value="RIBOSOMAL N-ACETYLTRANSFERASE YDAF-RELATED"/>
    <property type="match status" value="1"/>
</dbReference>
<dbReference type="PROSITE" id="PS51186">
    <property type="entry name" value="GNAT"/>
    <property type="match status" value="1"/>
</dbReference>